<feature type="compositionally biased region" description="Basic residues" evidence="1">
    <location>
        <begin position="368"/>
        <end position="380"/>
    </location>
</feature>
<comment type="caution">
    <text evidence="2">The sequence shown here is derived from an EMBL/GenBank/DDBJ whole genome shotgun (WGS) entry which is preliminary data.</text>
</comment>
<dbReference type="InterPro" id="IPR025447">
    <property type="entry name" value="DUF4192"/>
</dbReference>
<evidence type="ECO:0000313" key="2">
    <source>
        <dbReference type="EMBL" id="NGN68340.1"/>
    </source>
</evidence>
<keyword evidence="3" id="KW-1185">Reference proteome</keyword>
<reference evidence="2 3" key="1">
    <citation type="submission" date="2020-02" db="EMBL/GenBank/DDBJ databases">
        <title>Whole-genome analyses of novel actinobacteria.</title>
        <authorList>
            <person name="Sahin N."/>
        </authorList>
    </citation>
    <scope>NUCLEOTIDE SEQUENCE [LARGE SCALE GENOMIC DNA]</scope>
    <source>
        <strain evidence="2 3">A7024</strain>
    </source>
</reference>
<dbReference type="Proteomes" id="UP000481583">
    <property type="component" value="Unassembled WGS sequence"/>
</dbReference>
<sequence>MTTHSSPAQITLRSPAELADALPYLMGFHPDDSIVLVALQGERGRFGGRLRLGIPRDRAEWSDVAAQLAECLIGGSERRGARPTGVIAFLCQDADGAGEEPRQVMDRLRPLAQRLRMACGRLDVPVVEALCISSGRYWSYCCPDVTCCPPEGAPLTPPGTSPMAAAATYAGIQVRGSLREMEARLAPVSGPPARLAAQEKALDEAAAALVPRILGAADRDAVGEDTLALAGRLLARLRAAPRTGADDAAAEEDARDDELVSDEEAATVVLGLQDRGTRDRAAEWMEGPAAAAALRLWRLLARRCVGAFDEHAAAPLTLAGWTAWSAGDEATARVALAAALRADEEYAFARLLHDAVNEGLDPEPLRASLRKQRAGRRHQARRDPVRGGE</sequence>
<feature type="non-terminal residue" evidence="2">
    <location>
        <position position="389"/>
    </location>
</feature>
<evidence type="ECO:0000256" key="1">
    <source>
        <dbReference type="SAM" id="MobiDB-lite"/>
    </source>
</evidence>
<evidence type="ECO:0000313" key="3">
    <source>
        <dbReference type="Proteomes" id="UP000481583"/>
    </source>
</evidence>
<organism evidence="2 3">
    <name type="scientific">Streptomyces coryli</name>
    <dbReference type="NCBI Taxonomy" id="1128680"/>
    <lineage>
        <taxon>Bacteria</taxon>
        <taxon>Bacillati</taxon>
        <taxon>Actinomycetota</taxon>
        <taxon>Actinomycetes</taxon>
        <taxon>Kitasatosporales</taxon>
        <taxon>Streptomycetaceae</taxon>
        <taxon>Streptomyces</taxon>
    </lineage>
</organism>
<gene>
    <name evidence="2" type="ORF">G5C51_31130</name>
</gene>
<dbReference type="RefSeq" id="WP_165242198.1">
    <property type="nucleotide sequence ID" value="NZ_JAAKZV010000197.1"/>
</dbReference>
<accession>A0A6G4U9D8</accession>
<dbReference type="AlphaFoldDB" id="A0A6G4U9D8"/>
<dbReference type="EMBL" id="JAAKZV010000197">
    <property type="protein sequence ID" value="NGN68340.1"/>
    <property type="molecule type" value="Genomic_DNA"/>
</dbReference>
<name>A0A6G4U9D8_9ACTN</name>
<proteinExistence type="predicted"/>
<dbReference type="Pfam" id="PF13830">
    <property type="entry name" value="DUF4192"/>
    <property type="match status" value="1"/>
</dbReference>
<protein>
    <submittedName>
        <fullName evidence="2">DUF4192 domain-containing protein</fullName>
    </submittedName>
</protein>
<feature type="region of interest" description="Disordered" evidence="1">
    <location>
        <begin position="362"/>
        <end position="389"/>
    </location>
</feature>